<dbReference type="EMBL" id="CP000724">
    <property type="protein sequence ID" value="ABR46571.1"/>
    <property type="molecule type" value="Genomic_DNA"/>
</dbReference>
<dbReference type="GO" id="GO:0016780">
    <property type="term" value="F:phosphotransferase activity, for other substituted phosphate groups"/>
    <property type="evidence" value="ECO:0007669"/>
    <property type="project" value="InterPro"/>
</dbReference>
<evidence type="ECO:0000256" key="5">
    <source>
        <dbReference type="ARBA" id="ARBA00022989"/>
    </source>
</evidence>
<keyword evidence="10" id="KW-1185">Reference proteome</keyword>
<dbReference type="GO" id="GO:0046872">
    <property type="term" value="F:metal ion binding"/>
    <property type="evidence" value="ECO:0007669"/>
    <property type="project" value="UniProtKB-KW"/>
</dbReference>
<dbReference type="InterPro" id="IPR000715">
    <property type="entry name" value="Glycosyl_transferase_4"/>
</dbReference>
<feature type="transmembrane region" description="Helical" evidence="8">
    <location>
        <begin position="6"/>
        <end position="26"/>
    </location>
</feature>
<gene>
    <name evidence="9" type="ordered locus">Amet_0341</name>
</gene>
<evidence type="ECO:0000256" key="1">
    <source>
        <dbReference type="ARBA" id="ARBA00004651"/>
    </source>
</evidence>
<evidence type="ECO:0000256" key="4">
    <source>
        <dbReference type="ARBA" id="ARBA00022692"/>
    </source>
</evidence>
<proteinExistence type="predicted"/>
<dbReference type="CDD" id="cd06853">
    <property type="entry name" value="GT_WecA_like"/>
    <property type="match status" value="1"/>
</dbReference>
<evidence type="ECO:0000256" key="7">
    <source>
        <dbReference type="PIRSR" id="PIRSR600715-1"/>
    </source>
</evidence>
<keyword evidence="6 8" id="KW-0472">Membrane</keyword>
<reference evidence="10" key="1">
    <citation type="journal article" date="2016" name="Genome Announc.">
        <title>Complete genome sequence of Alkaliphilus metalliredigens strain QYMF, an alkaliphilic and metal-reducing bacterium isolated from borax-contaminated leachate ponds.</title>
        <authorList>
            <person name="Hwang C."/>
            <person name="Copeland A."/>
            <person name="Lucas S."/>
            <person name="Lapidus A."/>
            <person name="Barry K."/>
            <person name="Detter J.C."/>
            <person name="Glavina Del Rio T."/>
            <person name="Hammon N."/>
            <person name="Israni S."/>
            <person name="Dalin E."/>
            <person name="Tice H."/>
            <person name="Pitluck S."/>
            <person name="Chertkov O."/>
            <person name="Brettin T."/>
            <person name="Bruce D."/>
            <person name="Han C."/>
            <person name="Schmutz J."/>
            <person name="Larimer F."/>
            <person name="Land M.L."/>
            <person name="Hauser L."/>
            <person name="Kyrpides N."/>
            <person name="Mikhailova N."/>
            <person name="Ye Q."/>
            <person name="Zhou J."/>
            <person name="Richardson P."/>
            <person name="Fields M.W."/>
        </authorList>
    </citation>
    <scope>NUCLEOTIDE SEQUENCE [LARGE SCALE GENOMIC DNA]</scope>
    <source>
        <strain evidence="10">QYMF</strain>
    </source>
</reference>
<dbReference type="GO" id="GO:0044038">
    <property type="term" value="P:cell wall macromolecule biosynthetic process"/>
    <property type="evidence" value="ECO:0007669"/>
    <property type="project" value="TreeGrafter"/>
</dbReference>
<feature type="binding site" evidence="7">
    <location>
        <position position="152"/>
    </location>
    <ligand>
        <name>Mg(2+)</name>
        <dbReference type="ChEBI" id="CHEBI:18420"/>
    </ligand>
</feature>
<evidence type="ECO:0000256" key="6">
    <source>
        <dbReference type="ARBA" id="ARBA00023136"/>
    </source>
</evidence>
<feature type="transmembrane region" description="Helical" evidence="8">
    <location>
        <begin position="100"/>
        <end position="119"/>
    </location>
</feature>
<dbReference type="PROSITE" id="PS01348">
    <property type="entry name" value="MRAY_2"/>
    <property type="match status" value="1"/>
</dbReference>
<feature type="transmembrane region" description="Helical" evidence="8">
    <location>
        <begin position="184"/>
        <end position="201"/>
    </location>
</feature>
<keyword evidence="5 8" id="KW-1133">Transmembrane helix</keyword>
<comment type="subcellular location">
    <subcellularLocation>
        <location evidence="1">Cell membrane</location>
        <topology evidence="1">Multi-pass membrane protein</topology>
    </subcellularLocation>
</comment>
<evidence type="ECO:0000256" key="8">
    <source>
        <dbReference type="SAM" id="Phobius"/>
    </source>
</evidence>
<sequence length="346" mass="36647">MEKYMITFFVALAISYILTPYAKKLAYRIGAIDVPKDNRRIHKKPIPRLGGVAIYTAFMITALISLPIDRQLMAILIGATVIVLTGIIDDVKPISAKYKMVAQIIAALIIVSSGLRIVYVSNPLVPGAGMNLGILSIPVTIFWIVGVTNAVNLIDGLDGLAAGVSVIASISLAAVAYLNGQPEVAVLLVILAGASLGFLPYNFNPAQIFMGDTGSLFIGFILASVSIEGVIKSATTIAVAIPVLALGVPIFDTAFAIVRRLVNKRPIMEADKGHLHHCLLDRGLSQKQTVLVLYSISIILGGSAIIIADATRGTAYLLIVFIATSVLLGAIRIGLFKKSAEEKANS</sequence>
<keyword evidence="2" id="KW-1003">Cell membrane</keyword>
<dbReference type="GO" id="GO:0071555">
    <property type="term" value="P:cell wall organization"/>
    <property type="evidence" value="ECO:0007669"/>
    <property type="project" value="TreeGrafter"/>
</dbReference>
<accession>A6TK53</accession>
<keyword evidence="7" id="KW-0460">Magnesium</keyword>
<dbReference type="OrthoDB" id="9805475at2"/>
<dbReference type="STRING" id="293826.Amet_0341"/>
<dbReference type="Proteomes" id="UP000001572">
    <property type="component" value="Chromosome"/>
</dbReference>
<dbReference type="GO" id="GO:0009103">
    <property type="term" value="P:lipopolysaccharide biosynthetic process"/>
    <property type="evidence" value="ECO:0007669"/>
    <property type="project" value="TreeGrafter"/>
</dbReference>
<keyword evidence="4 8" id="KW-0812">Transmembrane</keyword>
<feature type="transmembrane region" description="Helical" evidence="8">
    <location>
        <begin position="237"/>
        <end position="258"/>
    </location>
</feature>
<keyword evidence="3 9" id="KW-0808">Transferase</keyword>
<dbReference type="InterPro" id="IPR018480">
    <property type="entry name" value="PNAcMuramoyl-5peptid_Trfase_CS"/>
</dbReference>
<protein>
    <submittedName>
        <fullName evidence="9">Glycosyl transferase, family 4</fullName>
    </submittedName>
</protein>
<evidence type="ECO:0000313" key="9">
    <source>
        <dbReference type="EMBL" id="ABR46571.1"/>
    </source>
</evidence>
<feature type="transmembrane region" description="Helical" evidence="8">
    <location>
        <begin position="46"/>
        <end position="66"/>
    </location>
</feature>
<feature type="transmembrane region" description="Helical" evidence="8">
    <location>
        <begin position="314"/>
        <end position="335"/>
    </location>
</feature>
<organism evidence="9 10">
    <name type="scientific">Alkaliphilus metalliredigens (strain QYMF)</name>
    <dbReference type="NCBI Taxonomy" id="293826"/>
    <lineage>
        <taxon>Bacteria</taxon>
        <taxon>Bacillati</taxon>
        <taxon>Bacillota</taxon>
        <taxon>Clostridia</taxon>
        <taxon>Peptostreptococcales</taxon>
        <taxon>Natronincolaceae</taxon>
        <taxon>Alkaliphilus</taxon>
    </lineage>
</organism>
<dbReference type="AlphaFoldDB" id="A6TK53"/>
<keyword evidence="7" id="KW-0479">Metal-binding</keyword>
<dbReference type="HOGENOM" id="CLU_023982_2_4_9"/>
<dbReference type="PANTHER" id="PTHR22926:SF3">
    <property type="entry name" value="UNDECAPRENYL-PHOSPHATE ALPHA-N-ACETYLGLUCOSAMINYL 1-PHOSPHATE TRANSFERASE"/>
    <property type="match status" value="1"/>
</dbReference>
<dbReference type="PANTHER" id="PTHR22926">
    <property type="entry name" value="PHOSPHO-N-ACETYLMURAMOYL-PENTAPEPTIDE-TRANSFERASE"/>
    <property type="match status" value="1"/>
</dbReference>
<feature type="transmembrane region" description="Helical" evidence="8">
    <location>
        <begin position="157"/>
        <end position="178"/>
    </location>
</feature>
<dbReference type="RefSeq" id="WP_011971479.1">
    <property type="nucleotide sequence ID" value="NC_009633.1"/>
</dbReference>
<feature type="transmembrane region" description="Helical" evidence="8">
    <location>
        <begin position="213"/>
        <end position="231"/>
    </location>
</feature>
<feature type="transmembrane region" description="Helical" evidence="8">
    <location>
        <begin position="72"/>
        <end position="88"/>
    </location>
</feature>
<dbReference type="Pfam" id="PF00953">
    <property type="entry name" value="Glycos_transf_4"/>
    <property type="match status" value="1"/>
</dbReference>
<evidence type="ECO:0000256" key="3">
    <source>
        <dbReference type="ARBA" id="ARBA00022679"/>
    </source>
</evidence>
<feature type="transmembrane region" description="Helical" evidence="8">
    <location>
        <begin position="290"/>
        <end position="308"/>
    </location>
</feature>
<evidence type="ECO:0000313" key="10">
    <source>
        <dbReference type="Proteomes" id="UP000001572"/>
    </source>
</evidence>
<name>A6TK53_ALKMQ</name>
<feature type="transmembrane region" description="Helical" evidence="8">
    <location>
        <begin position="125"/>
        <end position="145"/>
    </location>
</feature>
<dbReference type="KEGG" id="amt:Amet_0341"/>
<dbReference type="GO" id="GO:0005886">
    <property type="term" value="C:plasma membrane"/>
    <property type="evidence" value="ECO:0007669"/>
    <property type="project" value="UniProtKB-SubCell"/>
</dbReference>
<comment type="cofactor">
    <cofactor evidence="7">
        <name>Mg(2+)</name>
        <dbReference type="ChEBI" id="CHEBI:18420"/>
    </cofactor>
</comment>
<feature type="binding site" evidence="7">
    <location>
        <position position="212"/>
    </location>
    <ligand>
        <name>Mg(2+)</name>
        <dbReference type="ChEBI" id="CHEBI:18420"/>
    </ligand>
</feature>
<evidence type="ECO:0000256" key="2">
    <source>
        <dbReference type="ARBA" id="ARBA00022475"/>
    </source>
</evidence>
<dbReference type="eggNOG" id="COG0472">
    <property type="taxonomic scope" value="Bacteria"/>
</dbReference>